<keyword evidence="7 13" id="KW-0520">NAD</keyword>
<dbReference type="CDD" id="cd02274">
    <property type="entry name" value="DHDPR_N"/>
    <property type="match status" value="1"/>
</dbReference>
<comment type="catalytic activity">
    <reaction evidence="12 13">
        <text>(S)-2,3,4,5-tetrahydrodipicolinate + NAD(+) + H2O = (2S,4S)-4-hydroxy-2,3,4,5-tetrahydrodipicolinate + NADH + H(+)</text>
        <dbReference type="Rhea" id="RHEA:35323"/>
        <dbReference type="ChEBI" id="CHEBI:15377"/>
        <dbReference type="ChEBI" id="CHEBI:15378"/>
        <dbReference type="ChEBI" id="CHEBI:16845"/>
        <dbReference type="ChEBI" id="CHEBI:57540"/>
        <dbReference type="ChEBI" id="CHEBI:57945"/>
        <dbReference type="ChEBI" id="CHEBI:67139"/>
        <dbReference type="EC" id="1.17.1.8"/>
    </reaction>
</comment>
<feature type="binding site" evidence="13">
    <location>
        <begin position="80"/>
        <end position="82"/>
    </location>
    <ligand>
        <name>NAD(+)</name>
        <dbReference type="ChEBI" id="CHEBI:57540"/>
    </ligand>
</feature>
<sequence length="245" mass="26492">MGKLVVKNAVEEGFEVVQAFDVSGIGEDAGEIAGIGKIGVPVSDNVEELSCDVVIDFSVPSATMKLLEVCAEKGVKAVVGTTGLSEDQKKRIEEIAGKIPVVLSPNFSVGVNIFWKALEMLAEKLSDYDMEIFEIHHRFKRDAPSGTALRAGEVLKEASGKNLRFVFGREGESLRSDEEIGMFAVRGGDVVGEHTVFFIGFGERIELTHRAWNREAFSRGAVKAAGWIAGVDEPGLYSMKDVLGI</sequence>
<dbReference type="EMBL" id="CP009552">
    <property type="protein sequence ID" value="AIY90895.1"/>
    <property type="molecule type" value="Genomic_DNA"/>
</dbReference>
<comment type="caution">
    <text evidence="13">Lacks conserved residue(s) required for the propagation of feature annotation.</text>
</comment>
<evidence type="ECO:0000313" key="17">
    <source>
        <dbReference type="Proteomes" id="UP000030624"/>
    </source>
</evidence>
<evidence type="ECO:0000256" key="1">
    <source>
        <dbReference type="ARBA" id="ARBA00006642"/>
    </source>
</evidence>
<accession>A0A0A7GFQ1</accession>
<feature type="domain" description="Dihydrodipicolinate reductase N-terminal" evidence="14">
    <location>
        <begin position="1"/>
        <end position="107"/>
    </location>
</feature>
<dbReference type="GO" id="GO:0008839">
    <property type="term" value="F:4-hydroxy-tetrahydrodipicolinate reductase"/>
    <property type="evidence" value="ECO:0007669"/>
    <property type="project" value="UniProtKB-UniRule"/>
</dbReference>
<dbReference type="GO" id="GO:0009089">
    <property type="term" value="P:lysine biosynthetic process via diaminopimelate"/>
    <property type="evidence" value="ECO:0007669"/>
    <property type="project" value="UniProtKB-UniRule"/>
</dbReference>
<evidence type="ECO:0000256" key="2">
    <source>
        <dbReference type="ARBA" id="ARBA00022490"/>
    </source>
</evidence>
<feature type="binding site" evidence="13">
    <location>
        <position position="137"/>
    </location>
    <ligand>
        <name>(S)-2,3,4,5-tetrahydrodipicolinate</name>
        <dbReference type="ChEBI" id="CHEBI:16845"/>
    </ligand>
</feature>
<keyword evidence="3 13" id="KW-0028">Amino-acid biosynthesis</keyword>
<evidence type="ECO:0000256" key="3">
    <source>
        <dbReference type="ARBA" id="ARBA00022605"/>
    </source>
</evidence>
<keyword evidence="8 13" id="KW-0457">Lysine biosynthesis</keyword>
<dbReference type="Gene3D" id="3.40.50.720">
    <property type="entry name" value="NAD(P)-binding Rossmann-like Domain"/>
    <property type="match status" value="1"/>
</dbReference>
<dbReference type="PANTHER" id="PTHR20836:SF0">
    <property type="entry name" value="4-HYDROXY-TETRAHYDRODIPICOLINATE REDUCTASE 1, CHLOROPLASTIC-RELATED"/>
    <property type="match status" value="1"/>
</dbReference>
<feature type="active site" description="Proton donor" evidence="13">
    <location>
        <position position="140"/>
    </location>
</feature>
<dbReference type="GO" id="GO:0051287">
    <property type="term" value="F:NAD binding"/>
    <property type="evidence" value="ECO:0007669"/>
    <property type="project" value="UniProtKB-UniRule"/>
</dbReference>
<evidence type="ECO:0000256" key="8">
    <source>
        <dbReference type="ARBA" id="ARBA00023154"/>
    </source>
</evidence>
<keyword evidence="6 13" id="KW-0560">Oxidoreductase</keyword>
<dbReference type="InterPro" id="IPR000846">
    <property type="entry name" value="DapB_N"/>
</dbReference>
<dbReference type="KEGG" id="gac:GACE_1869"/>
<feature type="domain" description="Dihydrodipicolinate reductase C-terminal" evidence="15">
    <location>
        <begin position="110"/>
        <end position="243"/>
    </location>
</feature>
<dbReference type="eggNOG" id="arCOG04393">
    <property type="taxonomic scope" value="Archaea"/>
</dbReference>
<evidence type="ECO:0000259" key="14">
    <source>
        <dbReference type="Pfam" id="PF01113"/>
    </source>
</evidence>
<evidence type="ECO:0000256" key="7">
    <source>
        <dbReference type="ARBA" id="ARBA00023027"/>
    </source>
</evidence>
<dbReference type="HOGENOM" id="CLU_047479_2_1_2"/>
<evidence type="ECO:0000256" key="9">
    <source>
        <dbReference type="ARBA" id="ARBA00037922"/>
    </source>
</evidence>
<dbReference type="Gene3D" id="3.30.360.10">
    <property type="entry name" value="Dihydrodipicolinate Reductase, domain 2"/>
    <property type="match status" value="1"/>
</dbReference>
<dbReference type="GO" id="GO:0016726">
    <property type="term" value="F:oxidoreductase activity, acting on CH or CH2 groups, NAD or NADP as acceptor"/>
    <property type="evidence" value="ECO:0007669"/>
    <property type="project" value="UniProtKB-UniRule"/>
</dbReference>
<dbReference type="FunFam" id="3.30.360.10:FF:000004">
    <property type="entry name" value="4-hydroxy-tetrahydrodipicolinate reductase"/>
    <property type="match status" value="1"/>
</dbReference>
<comment type="subcellular location">
    <subcellularLocation>
        <location evidence="13">Cytoplasm</location>
    </subcellularLocation>
</comment>
<evidence type="ECO:0000256" key="12">
    <source>
        <dbReference type="ARBA" id="ARBA00049396"/>
    </source>
</evidence>
<feature type="active site" description="Proton donor/acceptor" evidence="13">
    <location>
        <position position="136"/>
    </location>
</feature>
<comment type="similarity">
    <text evidence="1 13">Belongs to the DapB family.</text>
</comment>
<dbReference type="Proteomes" id="UP000030624">
    <property type="component" value="Chromosome"/>
</dbReference>
<dbReference type="HAMAP" id="MF_00102">
    <property type="entry name" value="DapB"/>
    <property type="match status" value="1"/>
</dbReference>
<dbReference type="AlphaFoldDB" id="A0A0A7GFQ1"/>
<organism evidence="16 17">
    <name type="scientific">Geoglobus acetivorans</name>
    <dbReference type="NCBI Taxonomy" id="565033"/>
    <lineage>
        <taxon>Archaea</taxon>
        <taxon>Methanobacteriati</taxon>
        <taxon>Methanobacteriota</taxon>
        <taxon>Archaeoglobi</taxon>
        <taxon>Archaeoglobales</taxon>
        <taxon>Archaeoglobaceae</taxon>
        <taxon>Geoglobus</taxon>
    </lineage>
</organism>
<dbReference type="STRING" id="565033.GACE_1869"/>
<gene>
    <name evidence="13" type="primary">dapB</name>
    <name evidence="16" type="ORF">GACE_1869</name>
</gene>
<evidence type="ECO:0000256" key="13">
    <source>
        <dbReference type="HAMAP-Rule" id="MF_00102"/>
    </source>
</evidence>
<name>A0A0A7GFQ1_GEOAI</name>
<comment type="catalytic activity">
    <reaction evidence="11 13">
        <text>(S)-2,3,4,5-tetrahydrodipicolinate + NADP(+) + H2O = (2S,4S)-4-hydroxy-2,3,4,5-tetrahydrodipicolinate + NADPH + H(+)</text>
        <dbReference type="Rhea" id="RHEA:35331"/>
        <dbReference type="ChEBI" id="CHEBI:15377"/>
        <dbReference type="ChEBI" id="CHEBI:15378"/>
        <dbReference type="ChEBI" id="CHEBI:16845"/>
        <dbReference type="ChEBI" id="CHEBI:57783"/>
        <dbReference type="ChEBI" id="CHEBI:58349"/>
        <dbReference type="ChEBI" id="CHEBI:67139"/>
        <dbReference type="EC" id="1.17.1.8"/>
    </reaction>
</comment>
<comment type="function">
    <text evidence="13">Catalyzes the conversion of 4-hydroxy-tetrahydrodipicolinate (HTPA) to tetrahydrodipicolinate.</text>
</comment>
<evidence type="ECO:0000256" key="10">
    <source>
        <dbReference type="ARBA" id="ARBA00038983"/>
    </source>
</evidence>
<comment type="caution">
    <text evidence="13">Was originally thought to be a dihydrodipicolinate reductase (DHDPR), catalyzing the conversion of dihydrodipicolinate to tetrahydrodipicolinate. However, it was shown in E.coli that the substrate of the enzymatic reaction is not dihydrodipicolinate (DHDP) but in fact (2S,4S)-4-hydroxy-2,3,4,5-tetrahydrodipicolinic acid (HTPA), the product released by the DapA-catalyzed reaction.</text>
</comment>
<proteinExistence type="inferred from homology"/>
<evidence type="ECO:0000256" key="11">
    <source>
        <dbReference type="ARBA" id="ARBA00049080"/>
    </source>
</evidence>
<dbReference type="GO" id="GO:0005737">
    <property type="term" value="C:cytoplasm"/>
    <property type="evidence" value="ECO:0007669"/>
    <property type="project" value="UniProtKB-SubCell"/>
</dbReference>
<evidence type="ECO:0000256" key="6">
    <source>
        <dbReference type="ARBA" id="ARBA00023002"/>
    </source>
</evidence>
<feature type="binding site" evidence="13">
    <location>
        <begin position="104"/>
        <end position="107"/>
    </location>
    <ligand>
        <name>NAD(+)</name>
        <dbReference type="ChEBI" id="CHEBI:57540"/>
    </ligand>
</feature>
<dbReference type="GO" id="GO:0050661">
    <property type="term" value="F:NADP binding"/>
    <property type="evidence" value="ECO:0007669"/>
    <property type="project" value="UniProtKB-UniRule"/>
</dbReference>
<dbReference type="EC" id="1.17.1.8" evidence="10 13"/>
<dbReference type="PANTHER" id="PTHR20836">
    <property type="entry name" value="DIHYDRODIPICOLINATE REDUCTASE"/>
    <property type="match status" value="1"/>
</dbReference>
<dbReference type="InterPro" id="IPR022663">
    <property type="entry name" value="DapB_C"/>
</dbReference>
<keyword evidence="2 13" id="KW-0963">Cytoplasm</keyword>
<dbReference type="PROSITE" id="PS01298">
    <property type="entry name" value="DAPB"/>
    <property type="match status" value="1"/>
</dbReference>
<evidence type="ECO:0000313" key="16">
    <source>
        <dbReference type="EMBL" id="AIY90895.1"/>
    </source>
</evidence>
<dbReference type="InterPro" id="IPR022664">
    <property type="entry name" value="DapB_N_CS"/>
</dbReference>
<dbReference type="GO" id="GO:0019877">
    <property type="term" value="P:diaminopimelate biosynthetic process"/>
    <property type="evidence" value="ECO:0007669"/>
    <property type="project" value="UniProtKB-UniRule"/>
</dbReference>
<dbReference type="PIRSF" id="PIRSF000161">
    <property type="entry name" value="DHPR"/>
    <property type="match status" value="1"/>
</dbReference>
<protein>
    <recommendedName>
        <fullName evidence="10 13">4-hydroxy-tetrahydrodipicolinate reductase</fullName>
        <shortName evidence="13">HTPA reductase</shortName>
        <ecNumber evidence="10 13">1.17.1.8</ecNumber>
    </recommendedName>
</protein>
<evidence type="ECO:0000256" key="4">
    <source>
        <dbReference type="ARBA" id="ARBA00022857"/>
    </source>
</evidence>
<keyword evidence="5 13" id="KW-0220">Diaminopimelate biosynthesis</keyword>
<evidence type="ECO:0000259" key="15">
    <source>
        <dbReference type="Pfam" id="PF05173"/>
    </source>
</evidence>
<dbReference type="InterPro" id="IPR023940">
    <property type="entry name" value="DHDPR_bac"/>
</dbReference>
<dbReference type="UniPathway" id="UPA00034">
    <property type="reaction ID" value="UER00018"/>
</dbReference>
<dbReference type="Pfam" id="PF05173">
    <property type="entry name" value="DapB_C"/>
    <property type="match status" value="1"/>
</dbReference>
<dbReference type="NCBIfam" id="TIGR00036">
    <property type="entry name" value="dapB"/>
    <property type="match status" value="1"/>
</dbReference>
<feature type="binding site" evidence="13">
    <location>
        <begin position="146"/>
        <end position="147"/>
    </location>
    <ligand>
        <name>(S)-2,3,4,5-tetrahydrodipicolinate</name>
        <dbReference type="ChEBI" id="CHEBI:16845"/>
    </ligand>
</feature>
<comment type="pathway">
    <text evidence="9 13">Amino-acid biosynthesis; L-lysine biosynthesis via DAP pathway; (S)-tetrahydrodipicolinate from L-aspartate: step 4/4.</text>
</comment>
<keyword evidence="4 13" id="KW-0521">NADP</keyword>
<comment type="subunit">
    <text evidence="13">Homotetramer.</text>
</comment>
<dbReference type="Pfam" id="PF01113">
    <property type="entry name" value="DapB_N"/>
    <property type="match status" value="1"/>
</dbReference>
<dbReference type="SUPFAM" id="SSF55347">
    <property type="entry name" value="Glyceraldehyde-3-phosphate dehydrogenase-like, C-terminal domain"/>
    <property type="match status" value="1"/>
</dbReference>
<dbReference type="SUPFAM" id="SSF51735">
    <property type="entry name" value="NAD(P)-binding Rossmann-fold domains"/>
    <property type="match status" value="1"/>
</dbReference>
<reference evidence="16 17" key="1">
    <citation type="journal article" date="2015" name="Appl. Environ. Microbiol.">
        <title>The Geoglobus acetivorans genome: Fe(III) reduction, acetate utilization, autotrophic growth, and degradation of aromatic compounds in a hyperthermophilic archaeon.</title>
        <authorList>
            <person name="Mardanov A.V."/>
            <person name="Slododkina G.B."/>
            <person name="Slobodkin A.I."/>
            <person name="Beletsky A.V."/>
            <person name="Gavrilov S.N."/>
            <person name="Kublanov I.V."/>
            <person name="Bonch-Osmolovskaya E.A."/>
            <person name="Skryabin K.G."/>
            <person name="Ravin N.V."/>
        </authorList>
    </citation>
    <scope>NUCLEOTIDE SEQUENCE [LARGE SCALE GENOMIC DNA]</scope>
    <source>
        <strain evidence="16 17">SBH6</strain>
    </source>
</reference>
<evidence type="ECO:0000256" key="5">
    <source>
        <dbReference type="ARBA" id="ARBA00022915"/>
    </source>
</evidence>
<dbReference type="InterPro" id="IPR036291">
    <property type="entry name" value="NAD(P)-bd_dom_sf"/>
</dbReference>